<organism evidence="2 3">
    <name type="scientific">Orlajensenia flava</name>
    <dbReference type="NCBI Taxonomy" id="2565934"/>
    <lineage>
        <taxon>Bacteria</taxon>
        <taxon>Bacillati</taxon>
        <taxon>Actinomycetota</taxon>
        <taxon>Actinomycetes</taxon>
        <taxon>Micrococcales</taxon>
        <taxon>Microbacteriaceae</taxon>
        <taxon>Orlajensenia</taxon>
    </lineage>
</organism>
<comment type="caution">
    <text evidence="2">The sequence shown here is derived from an EMBL/GenBank/DDBJ whole genome shotgun (WGS) entry which is preliminary data.</text>
</comment>
<protein>
    <recommendedName>
        <fullName evidence="1">SGNH hydrolase-type esterase domain-containing protein</fullName>
    </recommendedName>
</protein>
<dbReference type="Pfam" id="PF13472">
    <property type="entry name" value="Lipase_GDSL_2"/>
    <property type="match status" value="1"/>
</dbReference>
<keyword evidence="3" id="KW-1185">Reference proteome</keyword>
<accession>A0A4S4FVB5</accession>
<feature type="domain" description="SGNH hydrolase-type esterase" evidence="1">
    <location>
        <begin position="32"/>
        <end position="193"/>
    </location>
</feature>
<dbReference type="InterPro" id="IPR013830">
    <property type="entry name" value="SGNH_hydro"/>
</dbReference>
<dbReference type="PANTHER" id="PTHR30383">
    <property type="entry name" value="THIOESTERASE 1/PROTEASE 1/LYSOPHOSPHOLIPASE L1"/>
    <property type="match status" value="1"/>
</dbReference>
<dbReference type="Proteomes" id="UP000307380">
    <property type="component" value="Unassembled WGS sequence"/>
</dbReference>
<proteinExistence type="predicted"/>
<sequence>MAPDAAVVHRSPAAFLRSRRTGRADSRRTVVFVGDSITRGVVSSNWIEAVARRHGHRPIDFVNAGVNGDLAFNVAARLDEVVECRPDAVTLLIGTNDVQATYSERMERMFRRQNGLRSPPTLASYRSAVSEILEIVHRRTSARIAVIEIPMIGEDLGSPMNEKVDAYNVVLRALAEERGDDVLPIRAGLERLLTSGRTPPPYTADISLIVKASLAHGILRRSWNDISSRNGLEVLTDQVHLNDRAGAVIAKAVSVFVERLSQGHGQ</sequence>
<evidence type="ECO:0000259" key="1">
    <source>
        <dbReference type="Pfam" id="PF13472"/>
    </source>
</evidence>
<name>A0A4S4FVB5_9MICO</name>
<dbReference type="InterPro" id="IPR036514">
    <property type="entry name" value="SGNH_hydro_sf"/>
</dbReference>
<dbReference type="PANTHER" id="PTHR30383:SF5">
    <property type="entry name" value="SGNH HYDROLASE-TYPE ESTERASE DOMAIN-CONTAINING PROTEIN"/>
    <property type="match status" value="1"/>
</dbReference>
<dbReference type="SUPFAM" id="SSF52266">
    <property type="entry name" value="SGNH hydrolase"/>
    <property type="match status" value="1"/>
</dbReference>
<evidence type="ECO:0000313" key="2">
    <source>
        <dbReference type="EMBL" id="THG34301.1"/>
    </source>
</evidence>
<gene>
    <name evidence="2" type="ORF">E6C70_08400</name>
</gene>
<dbReference type="OrthoDB" id="3288625at2"/>
<dbReference type="EMBL" id="SSSN01000005">
    <property type="protein sequence ID" value="THG34301.1"/>
    <property type="molecule type" value="Genomic_DNA"/>
</dbReference>
<dbReference type="InterPro" id="IPR051532">
    <property type="entry name" value="Ester_Hydrolysis_Enzymes"/>
</dbReference>
<evidence type="ECO:0000313" key="3">
    <source>
        <dbReference type="Proteomes" id="UP000307380"/>
    </source>
</evidence>
<dbReference type="GO" id="GO:0004622">
    <property type="term" value="F:phosphatidylcholine lysophospholipase activity"/>
    <property type="evidence" value="ECO:0007669"/>
    <property type="project" value="TreeGrafter"/>
</dbReference>
<reference evidence="2 3" key="1">
    <citation type="submission" date="2019-04" db="EMBL/GenBank/DDBJ databases">
        <authorList>
            <person name="Jiang L."/>
        </authorList>
    </citation>
    <scope>NUCLEOTIDE SEQUENCE [LARGE SCALE GENOMIC DNA]</scope>
    <source>
        <strain evidence="2 3">YIM 131861</strain>
    </source>
</reference>
<dbReference type="AlphaFoldDB" id="A0A4S4FVB5"/>
<dbReference type="Gene3D" id="3.40.50.1110">
    <property type="entry name" value="SGNH hydrolase"/>
    <property type="match status" value="1"/>
</dbReference>